<accession>A0ABP9C137</accession>
<keyword evidence="3" id="KW-1185">Reference proteome</keyword>
<comment type="caution">
    <text evidence="2">The sequence shown here is derived from an EMBL/GenBank/DDBJ whole genome shotgun (WGS) entry which is preliminary data.</text>
</comment>
<evidence type="ECO:0000313" key="3">
    <source>
        <dbReference type="Proteomes" id="UP001501265"/>
    </source>
</evidence>
<evidence type="ECO:0000259" key="1">
    <source>
        <dbReference type="Pfam" id="PF03724"/>
    </source>
</evidence>
<feature type="domain" description="DUF306" evidence="1">
    <location>
        <begin position="152"/>
        <end position="245"/>
    </location>
</feature>
<feature type="domain" description="DUF306" evidence="1">
    <location>
        <begin position="33"/>
        <end position="138"/>
    </location>
</feature>
<dbReference type="Pfam" id="PF03724">
    <property type="entry name" value="META"/>
    <property type="match status" value="2"/>
</dbReference>
<organism evidence="2 3">
    <name type="scientific">Streptomyces ziwulingensis</name>
    <dbReference type="NCBI Taxonomy" id="1045501"/>
    <lineage>
        <taxon>Bacteria</taxon>
        <taxon>Bacillati</taxon>
        <taxon>Actinomycetota</taxon>
        <taxon>Actinomycetes</taxon>
        <taxon>Kitasatosporales</taxon>
        <taxon>Streptomycetaceae</taxon>
        <taxon>Streptomyces</taxon>
    </lineage>
</organism>
<dbReference type="Proteomes" id="UP001501265">
    <property type="component" value="Unassembled WGS sequence"/>
</dbReference>
<reference evidence="3" key="1">
    <citation type="journal article" date="2019" name="Int. J. Syst. Evol. Microbiol.">
        <title>The Global Catalogue of Microorganisms (GCM) 10K type strain sequencing project: providing services to taxonomists for standard genome sequencing and annotation.</title>
        <authorList>
            <consortium name="The Broad Institute Genomics Platform"/>
            <consortium name="The Broad Institute Genome Sequencing Center for Infectious Disease"/>
            <person name="Wu L."/>
            <person name="Ma J."/>
        </authorList>
    </citation>
    <scope>NUCLEOTIDE SEQUENCE [LARGE SCALE GENOMIC DNA]</scope>
    <source>
        <strain evidence="3">JCM 18081</strain>
    </source>
</reference>
<dbReference type="PANTHER" id="PTHR35535">
    <property type="entry name" value="HEAT SHOCK PROTEIN HSLJ"/>
    <property type="match status" value="1"/>
</dbReference>
<sequence>MTVAAIALVPFAAACGNEKADGGSGSADGGGRPVTGVHWNVDSVTVDGRTHRAYGAAHLTIGADGRAKGSYGCNDFSAEAAVDGDRLRLTDATATGRACEGTPMAVERALSRALAAGPLTTEADGGRLTLTTSAGDTVRLSERRDTALYATGWKVTAPDAEGRAHLAFDRDRGTVSGSLGCNRVNAEATVRDGHITLGAPVTTRMVCEGSLMDTEKRLLELFDNQVDYRIDQQTLTLTSANGTSVRAVAVR</sequence>
<dbReference type="PANTHER" id="PTHR35535:SF2">
    <property type="entry name" value="DUF306 DOMAIN-CONTAINING PROTEIN"/>
    <property type="match status" value="1"/>
</dbReference>
<dbReference type="InterPro" id="IPR005184">
    <property type="entry name" value="DUF306_Meta_HslJ"/>
</dbReference>
<gene>
    <name evidence="2" type="ORF">GCM10023220_33920</name>
</gene>
<dbReference type="EMBL" id="BAABIG010000027">
    <property type="protein sequence ID" value="GAA4802135.1"/>
    <property type="molecule type" value="Genomic_DNA"/>
</dbReference>
<dbReference type="InterPro" id="IPR038670">
    <property type="entry name" value="HslJ-like_sf"/>
</dbReference>
<name>A0ABP9C137_9ACTN</name>
<proteinExistence type="predicted"/>
<protein>
    <submittedName>
        <fullName evidence="2">META domain-containing protein</fullName>
    </submittedName>
</protein>
<evidence type="ECO:0000313" key="2">
    <source>
        <dbReference type="EMBL" id="GAA4802135.1"/>
    </source>
</evidence>
<dbReference type="Gene3D" id="2.40.128.270">
    <property type="match status" value="2"/>
</dbReference>
<dbReference type="InterPro" id="IPR053147">
    <property type="entry name" value="Hsp_HslJ-like"/>
</dbReference>